<dbReference type="Gene3D" id="1.10.10.10">
    <property type="entry name" value="Winged helix-like DNA-binding domain superfamily/Winged helix DNA-binding domain"/>
    <property type="match status" value="1"/>
</dbReference>
<reference evidence="6" key="1">
    <citation type="submission" date="2017-07" db="EMBL/GenBank/DDBJ databases">
        <title>The cable genome - Insights into the physiology and evolution of filamentous bacteria capable of sulfide oxidation via long distance electron transfer.</title>
        <authorList>
            <person name="Thorup C."/>
            <person name="Bjerg J.T."/>
            <person name="Schreiber L."/>
            <person name="Nielsen L.P."/>
            <person name="Kjeldsen K.U."/>
            <person name="Boesen T."/>
            <person name="Boggild A."/>
            <person name="Meysman F."/>
            <person name="Geelhoed J."/>
            <person name="Schramm A."/>
        </authorList>
    </citation>
    <scope>NUCLEOTIDE SEQUENCE [LARGE SCALE GENOMIC DNA]</scope>
    <source>
        <strain evidence="6">GS</strain>
    </source>
</reference>
<keyword evidence="1" id="KW-0805">Transcription regulation</keyword>
<dbReference type="GO" id="GO:0005829">
    <property type="term" value="C:cytosol"/>
    <property type="evidence" value="ECO:0007669"/>
    <property type="project" value="TreeGrafter"/>
</dbReference>
<sequence length="224" mass="24719">MENKIKLLAESLLFNGLPESMLQQLAAVTTERQFNRSEAVFFEGQAAAGFYLIKSGQVKIFKLSPEGKEQILHVFGRGEPFGEVPVFSGQLTFPANAVSLSASELLFFPKQDFVRLITASPDLALSMLAVLSRRLCRFAAQIESLSLKEVPSRVAAHLVYLAETQGSTKQVELDIPKGQLASLLGTSPETLSRIFNSMSAEGLIRVEGRRIELLRYEGLITRQD</sequence>
<dbReference type="SMART" id="SM00419">
    <property type="entry name" value="HTH_CRP"/>
    <property type="match status" value="1"/>
</dbReference>
<evidence type="ECO:0000313" key="6">
    <source>
        <dbReference type="EMBL" id="TAA75209.1"/>
    </source>
</evidence>
<accession>A0A521G2G0</accession>
<dbReference type="Proteomes" id="UP000316238">
    <property type="component" value="Unassembled WGS sequence"/>
</dbReference>
<gene>
    <name evidence="6" type="ORF">CDV28_10922</name>
</gene>
<dbReference type="Gene3D" id="2.60.120.10">
    <property type="entry name" value="Jelly Rolls"/>
    <property type="match status" value="1"/>
</dbReference>
<dbReference type="InterPro" id="IPR036388">
    <property type="entry name" value="WH-like_DNA-bd_sf"/>
</dbReference>
<organism evidence="6 7">
    <name type="scientific">Candidatus Electronema aureum</name>
    <dbReference type="NCBI Taxonomy" id="2005002"/>
    <lineage>
        <taxon>Bacteria</taxon>
        <taxon>Pseudomonadati</taxon>
        <taxon>Thermodesulfobacteriota</taxon>
        <taxon>Desulfobulbia</taxon>
        <taxon>Desulfobulbales</taxon>
        <taxon>Desulfobulbaceae</taxon>
        <taxon>Candidatus Electronema</taxon>
    </lineage>
</organism>
<dbReference type="InterPro" id="IPR050397">
    <property type="entry name" value="Env_Response_Regulators"/>
</dbReference>
<keyword evidence="2" id="KW-0238">DNA-binding</keyword>
<dbReference type="PANTHER" id="PTHR24567:SF68">
    <property type="entry name" value="DNA-BINDING TRANSCRIPTIONAL DUAL REGULATOR CRP"/>
    <property type="match status" value="1"/>
</dbReference>
<dbReference type="CDD" id="cd00038">
    <property type="entry name" value="CAP_ED"/>
    <property type="match status" value="1"/>
</dbReference>
<dbReference type="InterPro" id="IPR012318">
    <property type="entry name" value="HTH_CRP"/>
</dbReference>
<dbReference type="Pfam" id="PF13545">
    <property type="entry name" value="HTH_Crp_2"/>
    <property type="match status" value="1"/>
</dbReference>
<feature type="domain" description="Cyclic nucleotide-binding" evidence="4">
    <location>
        <begin position="13"/>
        <end position="134"/>
    </location>
</feature>
<evidence type="ECO:0000256" key="3">
    <source>
        <dbReference type="ARBA" id="ARBA00023163"/>
    </source>
</evidence>
<feature type="domain" description="HTH crp-type" evidence="5">
    <location>
        <begin position="148"/>
        <end position="217"/>
    </location>
</feature>
<name>A0A521G2G0_9BACT</name>
<dbReference type="SMART" id="SM00100">
    <property type="entry name" value="cNMP"/>
    <property type="match status" value="1"/>
</dbReference>
<evidence type="ECO:0000313" key="7">
    <source>
        <dbReference type="Proteomes" id="UP000316238"/>
    </source>
</evidence>
<evidence type="ECO:0000259" key="5">
    <source>
        <dbReference type="PROSITE" id="PS51063"/>
    </source>
</evidence>
<dbReference type="InterPro" id="IPR036390">
    <property type="entry name" value="WH_DNA-bd_sf"/>
</dbReference>
<comment type="caution">
    <text evidence="6">The sequence shown here is derived from an EMBL/GenBank/DDBJ whole genome shotgun (WGS) entry which is preliminary data.</text>
</comment>
<dbReference type="InterPro" id="IPR000595">
    <property type="entry name" value="cNMP-bd_dom"/>
</dbReference>
<keyword evidence="7" id="KW-1185">Reference proteome</keyword>
<evidence type="ECO:0000256" key="2">
    <source>
        <dbReference type="ARBA" id="ARBA00023125"/>
    </source>
</evidence>
<evidence type="ECO:0000259" key="4">
    <source>
        <dbReference type="PROSITE" id="PS50042"/>
    </source>
</evidence>
<dbReference type="PROSITE" id="PS51063">
    <property type="entry name" value="HTH_CRP_2"/>
    <property type="match status" value="1"/>
</dbReference>
<dbReference type="InterPro" id="IPR018490">
    <property type="entry name" value="cNMP-bd_dom_sf"/>
</dbReference>
<proteinExistence type="predicted"/>
<keyword evidence="3" id="KW-0804">Transcription</keyword>
<dbReference type="InterPro" id="IPR014710">
    <property type="entry name" value="RmlC-like_jellyroll"/>
</dbReference>
<dbReference type="GO" id="GO:0003700">
    <property type="term" value="F:DNA-binding transcription factor activity"/>
    <property type="evidence" value="ECO:0007669"/>
    <property type="project" value="TreeGrafter"/>
</dbReference>
<dbReference type="GO" id="GO:0003677">
    <property type="term" value="F:DNA binding"/>
    <property type="evidence" value="ECO:0007669"/>
    <property type="project" value="UniProtKB-KW"/>
</dbReference>
<dbReference type="SUPFAM" id="SSF46785">
    <property type="entry name" value="Winged helix' DNA-binding domain"/>
    <property type="match status" value="1"/>
</dbReference>
<protein>
    <submittedName>
        <fullName evidence="6">Transcriptional regulator, Crp/Fnr family</fullName>
    </submittedName>
</protein>
<evidence type="ECO:0000256" key="1">
    <source>
        <dbReference type="ARBA" id="ARBA00023015"/>
    </source>
</evidence>
<dbReference type="PROSITE" id="PS50042">
    <property type="entry name" value="CNMP_BINDING_3"/>
    <property type="match status" value="1"/>
</dbReference>
<dbReference type="SUPFAM" id="SSF51206">
    <property type="entry name" value="cAMP-binding domain-like"/>
    <property type="match status" value="1"/>
</dbReference>
<dbReference type="AlphaFoldDB" id="A0A521G2G0"/>
<dbReference type="Pfam" id="PF00027">
    <property type="entry name" value="cNMP_binding"/>
    <property type="match status" value="1"/>
</dbReference>
<dbReference type="EMBL" id="NQJD01000009">
    <property type="protein sequence ID" value="TAA75209.1"/>
    <property type="molecule type" value="Genomic_DNA"/>
</dbReference>
<dbReference type="PANTHER" id="PTHR24567">
    <property type="entry name" value="CRP FAMILY TRANSCRIPTIONAL REGULATORY PROTEIN"/>
    <property type="match status" value="1"/>
</dbReference>